<evidence type="ECO:0000256" key="1">
    <source>
        <dbReference type="ARBA" id="ARBA00000189"/>
    </source>
</evidence>
<evidence type="ECO:0000256" key="11">
    <source>
        <dbReference type="PIRSR" id="PIRSR600823-3"/>
    </source>
</evidence>
<dbReference type="PRINTS" id="PR00461">
    <property type="entry name" value="PLPEROXIDASE"/>
</dbReference>
<dbReference type="GO" id="GO:0006979">
    <property type="term" value="P:response to oxidative stress"/>
    <property type="evidence" value="ECO:0007669"/>
    <property type="project" value="InterPro"/>
</dbReference>
<evidence type="ECO:0000256" key="7">
    <source>
        <dbReference type="ARBA" id="ARBA00023002"/>
    </source>
</evidence>
<evidence type="ECO:0000256" key="2">
    <source>
        <dbReference type="ARBA" id="ARBA00001970"/>
    </source>
</evidence>
<dbReference type="EnsemblPlants" id="EMT08922">
    <property type="protein sequence ID" value="EMT08922"/>
    <property type="gene ID" value="F775_10478"/>
</dbReference>
<evidence type="ECO:0000256" key="4">
    <source>
        <dbReference type="ARBA" id="ARBA00022617"/>
    </source>
</evidence>
<organism evidence="15">
    <name type="scientific">Aegilops tauschii</name>
    <name type="common">Tausch's goatgrass</name>
    <name type="synonym">Aegilops squarrosa</name>
    <dbReference type="NCBI Taxonomy" id="37682"/>
    <lineage>
        <taxon>Eukaryota</taxon>
        <taxon>Viridiplantae</taxon>
        <taxon>Streptophyta</taxon>
        <taxon>Embryophyta</taxon>
        <taxon>Tracheophyta</taxon>
        <taxon>Spermatophyta</taxon>
        <taxon>Magnoliopsida</taxon>
        <taxon>Liliopsida</taxon>
        <taxon>Poales</taxon>
        <taxon>Poaceae</taxon>
        <taxon>BOP clade</taxon>
        <taxon>Pooideae</taxon>
        <taxon>Triticodae</taxon>
        <taxon>Triticeae</taxon>
        <taxon>Triticinae</taxon>
        <taxon>Aegilops</taxon>
    </lineage>
</organism>
<keyword evidence="3" id="KW-0575">Peroxidase</keyword>
<keyword evidence="7" id="KW-0560">Oxidoreductase</keyword>
<keyword evidence="5 11" id="KW-0479">Metal-binding</keyword>
<dbReference type="PROSITE" id="PS00436">
    <property type="entry name" value="PEROXIDASE_2"/>
    <property type="match status" value="1"/>
</dbReference>
<dbReference type="InterPro" id="IPR002016">
    <property type="entry name" value="Haem_peroxidase"/>
</dbReference>
<feature type="site" description="Transition state stabilizer" evidence="12">
    <location>
        <position position="62"/>
    </location>
</feature>
<dbReference type="AlphaFoldDB" id="M8AWS6"/>
<proteinExistence type="inferred from homology"/>
<dbReference type="SUPFAM" id="SSF48113">
    <property type="entry name" value="Heme-dependent peroxidases"/>
    <property type="match status" value="1"/>
</dbReference>
<accession>M8AWS6</accession>
<evidence type="ECO:0000256" key="3">
    <source>
        <dbReference type="ARBA" id="ARBA00022559"/>
    </source>
</evidence>
<dbReference type="InterPro" id="IPR019794">
    <property type="entry name" value="Peroxidases_AS"/>
</dbReference>
<sequence>MKCMLFTSAVAVVLALFPVAAVGAGLKVGVYSKSCPSAENLVQQAVAAAFKNNTGVAAGLIRLHFHDCFVKKWRRTPASASG</sequence>
<dbReference type="GO" id="GO:0020037">
    <property type="term" value="F:heme binding"/>
    <property type="evidence" value="ECO:0007669"/>
    <property type="project" value="InterPro"/>
</dbReference>
<dbReference type="PANTHER" id="PTHR31235">
    <property type="entry name" value="PEROXIDASE 25-RELATED"/>
    <property type="match status" value="1"/>
</dbReference>
<evidence type="ECO:0000256" key="12">
    <source>
        <dbReference type="PIRSR" id="PIRSR600823-4"/>
    </source>
</evidence>
<evidence type="ECO:0000256" key="9">
    <source>
        <dbReference type="ARBA" id="ARBA00023324"/>
    </source>
</evidence>
<evidence type="ECO:0000256" key="13">
    <source>
        <dbReference type="RuleBase" id="RU004241"/>
    </source>
</evidence>
<evidence type="ECO:0000256" key="8">
    <source>
        <dbReference type="ARBA" id="ARBA00023004"/>
    </source>
</evidence>
<dbReference type="ExpressionAtlas" id="M8AWS6">
    <property type="expression patterns" value="baseline"/>
</dbReference>
<evidence type="ECO:0000259" key="14">
    <source>
        <dbReference type="PROSITE" id="PS50873"/>
    </source>
</evidence>
<dbReference type="Gene3D" id="1.10.520.10">
    <property type="match status" value="1"/>
</dbReference>
<comment type="cofactor">
    <cofactor evidence="2">
        <name>heme b</name>
        <dbReference type="ChEBI" id="CHEBI:60344"/>
    </cofactor>
</comment>
<keyword evidence="4" id="KW-0349">Heme</keyword>
<name>M8AWS6_AEGTA</name>
<keyword evidence="6 11" id="KW-0106">Calcium</keyword>
<dbReference type="PROSITE" id="PS50873">
    <property type="entry name" value="PEROXIDASE_4"/>
    <property type="match status" value="1"/>
</dbReference>
<evidence type="ECO:0000313" key="15">
    <source>
        <dbReference type="EnsemblPlants" id="EMT08922"/>
    </source>
</evidence>
<evidence type="ECO:0000256" key="5">
    <source>
        <dbReference type="ARBA" id="ARBA00022723"/>
    </source>
</evidence>
<dbReference type="Pfam" id="PF00141">
    <property type="entry name" value="peroxidase"/>
    <property type="match status" value="1"/>
</dbReference>
<evidence type="ECO:0000256" key="6">
    <source>
        <dbReference type="ARBA" id="ARBA00022837"/>
    </source>
</evidence>
<feature type="domain" description="Plant heme peroxidase family profile" evidence="14">
    <location>
        <begin position="25"/>
        <end position="71"/>
    </location>
</feature>
<dbReference type="GO" id="GO:0042744">
    <property type="term" value="P:hydrogen peroxide catabolic process"/>
    <property type="evidence" value="ECO:0007669"/>
    <property type="project" value="UniProtKB-KW"/>
</dbReference>
<comment type="cofactor">
    <cofactor evidence="11">
        <name>Ca(2+)</name>
        <dbReference type="ChEBI" id="CHEBI:29108"/>
    </cofactor>
    <text evidence="11">Binds 2 calcium ions per subunit.</text>
</comment>
<dbReference type="InterPro" id="IPR010255">
    <property type="entry name" value="Haem_peroxidase_sf"/>
</dbReference>
<keyword evidence="8" id="KW-0408">Iron</keyword>
<evidence type="ECO:0000256" key="10">
    <source>
        <dbReference type="PIRSR" id="PIRSR600823-1"/>
    </source>
</evidence>
<keyword evidence="9" id="KW-0376">Hydrogen peroxide</keyword>
<dbReference type="GO" id="GO:0140825">
    <property type="term" value="F:lactoperoxidase activity"/>
    <property type="evidence" value="ECO:0007669"/>
    <property type="project" value="UniProtKB-EC"/>
</dbReference>
<comment type="catalytic activity">
    <reaction evidence="1">
        <text>2 a phenolic donor + H2O2 = 2 a phenolic radical donor + 2 H2O</text>
        <dbReference type="Rhea" id="RHEA:56136"/>
        <dbReference type="ChEBI" id="CHEBI:15377"/>
        <dbReference type="ChEBI" id="CHEBI:16240"/>
        <dbReference type="ChEBI" id="CHEBI:139520"/>
        <dbReference type="ChEBI" id="CHEBI:139521"/>
        <dbReference type="EC" id="1.11.1.7"/>
    </reaction>
</comment>
<feature type="binding site" evidence="11">
    <location>
        <position position="67"/>
    </location>
    <ligand>
        <name>Ca(2+)</name>
        <dbReference type="ChEBI" id="CHEBI:29108"/>
        <label>1</label>
    </ligand>
</feature>
<dbReference type="GO" id="GO:0046872">
    <property type="term" value="F:metal ion binding"/>
    <property type="evidence" value="ECO:0007669"/>
    <property type="project" value="UniProtKB-KW"/>
</dbReference>
<feature type="active site" description="Proton acceptor" evidence="10">
    <location>
        <position position="66"/>
    </location>
</feature>
<comment type="similarity">
    <text evidence="13">Belongs to the peroxidase family.</text>
</comment>
<reference evidence="15" key="1">
    <citation type="submission" date="2015-06" db="UniProtKB">
        <authorList>
            <consortium name="EnsemblPlants"/>
        </authorList>
    </citation>
    <scope>IDENTIFICATION</scope>
</reference>
<protein>
    <submittedName>
        <fullName evidence="15">Peroxidase N1</fullName>
    </submittedName>
</protein>
<dbReference type="InterPro" id="IPR000823">
    <property type="entry name" value="Peroxidase_pln"/>
</dbReference>
<feature type="binding site" evidence="11">
    <location>
        <position position="70"/>
    </location>
    <ligand>
        <name>Ca(2+)</name>
        <dbReference type="ChEBI" id="CHEBI:29108"/>
        <label>1</label>
    </ligand>
</feature>